<dbReference type="EC" id="2.3.1.286" evidence="1"/>
<dbReference type="GO" id="GO:0046872">
    <property type="term" value="F:metal ion binding"/>
    <property type="evidence" value="ECO:0007669"/>
    <property type="project" value="UniProtKB-KW"/>
</dbReference>
<dbReference type="InterPro" id="IPR003000">
    <property type="entry name" value="Sirtuin"/>
</dbReference>
<evidence type="ECO:0000256" key="7">
    <source>
        <dbReference type="PROSITE-ProRule" id="PRU00236"/>
    </source>
</evidence>
<feature type="binding site" evidence="7">
    <location>
        <position position="168"/>
    </location>
    <ligand>
        <name>Zn(2+)</name>
        <dbReference type="ChEBI" id="CHEBI:29105"/>
    </ligand>
</feature>
<comment type="similarity">
    <text evidence="6">Belongs to the sirtuin family. Class IV subfamily.</text>
</comment>
<keyword evidence="2" id="KW-0808">Transferase</keyword>
<feature type="domain" description="Deacetylase sirtuin-type" evidence="8">
    <location>
        <begin position="28"/>
        <end position="297"/>
    </location>
</feature>
<dbReference type="Proteomes" id="UP001214638">
    <property type="component" value="Unassembled WGS sequence"/>
</dbReference>
<dbReference type="RefSeq" id="XP_067804418.1">
    <property type="nucleotide sequence ID" value="XM_067945627.1"/>
</dbReference>
<evidence type="ECO:0000256" key="1">
    <source>
        <dbReference type="ARBA" id="ARBA00012928"/>
    </source>
</evidence>
<dbReference type="GO" id="GO:0000122">
    <property type="term" value="P:negative regulation of transcription by RNA polymerase II"/>
    <property type="evidence" value="ECO:0007669"/>
    <property type="project" value="TreeGrafter"/>
</dbReference>
<dbReference type="KEGG" id="bdw:94334876"/>
<name>A0AAD9UQ29_9APIC</name>
<dbReference type="Pfam" id="PF02146">
    <property type="entry name" value="SIR2"/>
    <property type="match status" value="1"/>
</dbReference>
<keyword evidence="4 7" id="KW-0862">Zinc</keyword>
<keyword evidence="5" id="KW-0520">NAD</keyword>
<dbReference type="InterPro" id="IPR029035">
    <property type="entry name" value="DHS-like_NAD/FAD-binding_dom"/>
</dbReference>
<evidence type="ECO:0000256" key="4">
    <source>
        <dbReference type="ARBA" id="ARBA00022833"/>
    </source>
</evidence>
<dbReference type="GO" id="GO:0003714">
    <property type="term" value="F:transcription corepressor activity"/>
    <property type="evidence" value="ECO:0007669"/>
    <property type="project" value="TreeGrafter"/>
</dbReference>
<accession>A0AAD9UQ29</accession>
<dbReference type="GO" id="GO:0005634">
    <property type="term" value="C:nucleus"/>
    <property type="evidence" value="ECO:0007669"/>
    <property type="project" value="TreeGrafter"/>
</dbReference>
<keyword evidence="10" id="KW-1185">Reference proteome</keyword>
<evidence type="ECO:0000313" key="9">
    <source>
        <dbReference type="EMBL" id="KAK2197576.1"/>
    </source>
</evidence>
<feature type="binding site" evidence="7">
    <location>
        <position position="196"/>
    </location>
    <ligand>
        <name>Zn(2+)</name>
        <dbReference type="ChEBI" id="CHEBI:29105"/>
    </ligand>
</feature>
<evidence type="ECO:0000313" key="10">
    <source>
        <dbReference type="Proteomes" id="UP001214638"/>
    </source>
</evidence>
<gene>
    <name evidence="9" type="ORF">BdWA1_000578</name>
</gene>
<dbReference type="GeneID" id="94334876"/>
<dbReference type="GO" id="GO:0017136">
    <property type="term" value="F:histone deacetylase activity, NAD-dependent"/>
    <property type="evidence" value="ECO:0007669"/>
    <property type="project" value="TreeGrafter"/>
</dbReference>
<feature type="binding site" evidence="7">
    <location>
        <position position="171"/>
    </location>
    <ligand>
        <name>Zn(2+)</name>
        <dbReference type="ChEBI" id="CHEBI:29105"/>
    </ligand>
</feature>
<dbReference type="EMBL" id="JALLKP010000001">
    <property type="protein sequence ID" value="KAK2197576.1"/>
    <property type="molecule type" value="Genomic_DNA"/>
</dbReference>
<comment type="caution">
    <text evidence="9">The sequence shown here is derived from an EMBL/GenBank/DDBJ whole genome shotgun (WGS) entry which is preliminary data.</text>
</comment>
<dbReference type="PANTHER" id="PTHR11085">
    <property type="entry name" value="NAD-DEPENDENT PROTEIN DEACYLASE SIRTUIN-5, MITOCHONDRIAL-RELATED"/>
    <property type="match status" value="1"/>
</dbReference>
<protein>
    <recommendedName>
        <fullName evidence="1">protein acetyllysine N-acetyltransferase</fullName>
        <ecNumber evidence="1">2.3.1.286</ecNumber>
    </recommendedName>
</protein>
<evidence type="ECO:0000259" key="8">
    <source>
        <dbReference type="PROSITE" id="PS50305"/>
    </source>
</evidence>
<dbReference type="GO" id="GO:0070403">
    <property type="term" value="F:NAD+ binding"/>
    <property type="evidence" value="ECO:0007669"/>
    <property type="project" value="InterPro"/>
</dbReference>
<evidence type="ECO:0000256" key="2">
    <source>
        <dbReference type="ARBA" id="ARBA00022679"/>
    </source>
</evidence>
<dbReference type="InterPro" id="IPR050134">
    <property type="entry name" value="NAD-dep_sirtuin_deacylases"/>
</dbReference>
<dbReference type="Gene3D" id="3.40.50.1220">
    <property type="entry name" value="TPP-binding domain"/>
    <property type="match status" value="1"/>
</dbReference>
<dbReference type="InterPro" id="IPR026590">
    <property type="entry name" value="Ssirtuin_cat_dom"/>
</dbReference>
<evidence type="ECO:0000256" key="3">
    <source>
        <dbReference type="ARBA" id="ARBA00022723"/>
    </source>
</evidence>
<dbReference type="SUPFAM" id="SSF52467">
    <property type="entry name" value="DHS-like NAD/FAD-binding domain"/>
    <property type="match status" value="1"/>
</dbReference>
<dbReference type="PROSITE" id="PS50305">
    <property type="entry name" value="SIRTUIN"/>
    <property type="match status" value="1"/>
</dbReference>
<organism evidence="9 10">
    <name type="scientific">Babesia duncani</name>
    <dbReference type="NCBI Taxonomy" id="323732"/>
    <lineage>
        <taxon>Eukaryota</taxon>
        <taxon>Sar</taxon>
        <taxon>Alveolata</taxon>
        <taxon>Apicomplexa</taxon>
        <taxon>Aconoidasida</taxon>
        <taxon>Piroplasmida</taxon>
        <taxon>Babesiidae</taxon>
        <taxon>Babesia</taxon>
    </lineage>
</organism>
<feature type="active site" description="Proton acceptor" evidence="7">
    <location>
        <position position="160"/>
    </location>
</feature>
<keyword evidence="3 7" id="KW-0479">Metal-binding</keyword>
<dbReference type="Gene3D" id="2.20.28.200">
    <property type="match status" value="1"/>
</dbReference>
<sequence length="675" mass="75858">MATSALSYAEQLRRNDRKGPLGANQHFDTISEVNRKFRAMMDFLKASENAVVHTGAGVSTGSGIPDFRGPTGIWTVMSRNGKRRKMTDGDCTVRDQSENPVIYGKRRRAVVEFNLALPSDAHLAIFELVRLRKVAFVVTQNIDGLHVLSGLDFSQVSELHGNVFTERCSNCTRRFFRGYVSPTISFKPTGNLCGICTFPPSGILTDVVLDWFDRYESHFEKSAISNCENSDFHLTLGSSLHVEPACHYASIDHYRKQDSPLVIVNFQKTKLDPEADEVIHYDVNKICTRILKEFKIPKPTFIKRANVIILMCEIGNQHNAYIRLPCIKEVVVMKQDAEAVVTQCINSGHGIYKFTFTRAFMVNLKLFYNATLVLSFPYSSITLPKAYCWKIALAATQGGENVKTDSRLYKGPQGVDSEMPNIESLELSHNAHLIPNDECYSLIGILESNGMNTFENFTQANVPPSLNILTVDWCLVASSDFVNVSTLEIKSEKKQDFGNVQAPPQPIVMVKQEKDFGSTHSNGTQSKLQKVTELNPCLDYMMNIALQSGLATINNDQLMPNLDIQSLGEFSKDAAAKTPLTLWVCNNVKLGHLLYKVPKEIKNGQRGRYSCTTYLRIPGGHAPIEILFYTILKQSIKQILEHQASNVLVYKLINEFRAVYPLWVLNYVADFFECR</sequence>
<evidence type="ECO:0000256" key="5">
    <source>
        <dbReference type="ARBA" id="ARBA00023027"/>
    </source>
</evidence>
<feature type="binding site" evidence="7">
    <location>
        <position position="193"/>
    </location>
    <ligand>
        <name>Zn(2+)</name>
        <dbReference type="ChEBI" id="CHEBI:29105"/>
    </ligand>
</feature>
<proteinExistence type="inferred from homology"/>
<reference evidence="9" key="1">
    <citation type="journal article" date="2023" name="Nat. Microbiol.">
        <title>Babesia duncani multi-omics identifies virulence factors and drug targets.</title>
        <authorList>
            <person name="Singh P."/>
            <person name="Lonardi S."/>
            <person name="Liang Q."/>
            <person name="Vydyam P."/>
            <person name="Khabirova E."/>
            <person name="Fang T."/>
            <person name="Gihaz S."/>
            <person name="Thekkiniath J."/>
            <person name="Munshi M."/>
            <person name="Abel S."/>
            <person name="Ciampossin L."/>
            <person name="Batugedara G."/>
            <person name="Gupta M."/>
            <person name="Lu X.M."/>
            <person name="Lenz T."/>
            <person name="Chakravarty S."/>
            <person name="Cornillot E."/>
            <person name="Hu Y."/>
            <person name="Ma W."/>
            <person name="Gonzalez L.M."/>
            <person name="Sanchez S."/>
            <person name="Estrada K."/>
            <person name="Sanchez-Flores A."/>
            <person name="Montero E."/>
            <person name="Harb O.S."/>
            <person name="Le Roch K.G."/>
            <person name="Mamoun C.B."/>
        </authorList>
    </citation>
    <scope>NUCLEOTIDE SEQUENCE</scope>
    <source>
        <strain evidence="9">WA1</strain>
    </source>
</reference>
<dbReference type="AlphaFoldDB" id="A0AAD9UQ29"/>
<dbReference type="PANTHER" id="PTHR11085:SF12">
    <property type="entry name" value="NAD-DEPENDENT PROTEIN DEACYLASE SIRTUIN-6"/>
    <property type="match status" value="1"/>
</dbReference>
<evidence type="ECO:0000256" key="6">
    <source>
        <dbReference type="ARBA" id="ARBA00038170"/>
    </source>
</evidence>